<keyword evidence="1" id="KW-1133">Transmembrane helix</keyword>
<keyword evidence="3" id="KW-1185">Reference proteome</keyword>
<proteinExistence type="predicted"/>
<dbReference type="RefSeq" id="WP_285982184.1">
    <property type="nucleotide sequence ID" value="NZ_JASVDS010000002.1"/>
</dbReference>
<evidence type="ECO:0000256" key="1">
    <source>
        <dbReference type="SAM" id="Phobius"/>
    </source>
</evidence>
<gene>
    <name evidence="2" type="ORF">QRD43_09190</name>
</gene>
<evidence type="ECO:0008006" key="4">
    <source>
        <dbReference type="Google" id="ProtNLM"/>
    </source>
</evidence>
<protein>
    <recommendedName>
        <fullName evidence="4">Two-component sensor histidine kinase</fullName>
    </recommendedName>
</protein>
<comment type="caution">
    <text evidence="2">The sequence shown here is derived from an EMBL/GenBank/DDBJ whole genome shotgun (WGS) entry which is preliminary data.</text>
</comment>
<feature type="transmembrane region" description="Helical" evidence="1">
    <location>
        <begin position="168"/>
        <end position="190"/>
    </location>
</feature>
<dbReference type="EMBL" id="JASVDS010000002">
    <property type="protein sequence ID" value="MDL5032083.1"/>
    <property type="molecule type" value="Genomic_DNA"/>
</dbReference>
<keyword evidence="1" id="KW-0812">Transmembrane</keyword>
<dbReference type="Proteomes" id="UP001238603">
    <property type="component" value="Unassembled WGS sequence"/>
</dbReference>
<organism evidence="2 3">
    <name type="scientific">Roseateles subflavus</name>
    <dbReference type="NCBI Taxonomy" id="3053353"/>
    <lineage>
        <taxon>Bacteria</taxon>
        <taxon>Pseudomonadati</taxon>
        <taxon>Pseudomonadota</taxon>
        <taxon>Betaproteobacteria</taxon>
        <taxon>Burkholderiales</taxon>
        <taxon>Sphaerotilaceae</taxon>
        <taxon>Roseateles</taxon>
    </lineage>
</organism>
<name>A0ABT7LGU1_9BURK</name>
<keyword evidence="1" id="KW-0472">Membrane</keyword>
<evidence type="ECO:0000313" key="2">
    <source>
        <dbReference type="EMBL" id="MDL5032083.1"/>
    </source>
</evidence>
<dbReference type="PROSITE" id="PS51257">
    <property type="entry name" value="PROKAR_LIPOPROTEIN"/>
    <property type="match status" value="1"/>
</dbReference>
<evidence type="ECO:0000313" key="3">
    <source>
        <dbReference type="Proteomes" id="UP001238603"/>
    </source>
</evidence>
<sequence length="260" mass="28405">MSRRWRLGLALLAMAGLLGLSCHQYQSLQAALPLPLQPDPRAAEYQALRKLAVVLSRSLSEPGVAQDEVLEFRARQRALGLFSAYVNSSPFRSELLLVADKPAWTEGWLSAAAPTRLHEGLSGEANWIIPVTTGLSAPGAPAIRWSLQVRSLEATAPPLEASRLQRHLGALLVCSSLAALLGGLMLGRLWRSGRDRDTRLQGAAHPAWDGVRTDLGPLDDAVSDHMRLRGELARQSEELAAVTEAVRLRREQRRREGQPA</sequence>
<reference evidence="2 3" key="1">
    <citation type="submission" date="2023-06" db="EMBL/GenBank/DDBJ databases">
        <title>Pelomonas sp. APW6 16S ribosomal RNA gene genome sequencing and assembly.</title>
        <authorList>
            <person name="Woo H."/>
        </authorList>
    </citation>
    <scope>NUCLEOTIDE SEQUENCE [LARGE SCALE GENOMIC DNA]</scope>
    <source>
        <strain evidence="2 3">APW6</strain>
    </source>
</reference>
<accession>A0ABT7LGU1</accession>